<feature type="chain" id="PRO_5040480115" evidence="1">
    <location>
        <begin position="20"/>
        <end position="415"/>
    </location>
</feature>
<protein>
    <submittedName>
        <fullName evidence="2">Uncharacterized protein</fullName>
    </submittedName>
</protein>
<dbReference type="AlphaFoldDB" id="A0A9P0N3K4"/>
<feature type="signal peptide" evidence="1">
    <location>
        <begin position="1"/>
        <end position="19"/>
    </location>
</feature>
<reference evidence="2" key="1">
    <citation type="submission" date="2022-02" db="EMBL/GenBank/DDBJ databases">
        <authorList>
            <person name="King R."/>
        </authorList>
    </citation>
    <scope>NUCLEOTIDE SEQUENCE</scope>
</reference>
<evidence type="ECO:0000256" key="1">
    <source>
        <dbReference type="SAM" id="SignalP"/>
    </source>
</evidence>
<evidence type="ECO:0000313" key="3">
    <source>
        <dbReference type="Proteomes" id="UP001153321"/>
    </source>
</evidence>
<evidence type="ECO:0000313" key="2">
    <source>
        <dbReference type="EMBL" id="CAH1641188.1"/>
    </source>
</evidence>
<organism evidence="2 3">
    <name type="scientific">Spodoptera littoralis</name>
    <name type="common">Egyptian cotton leafworm</name>
    <dbReference type="NCBI Taxonomy" id="7109"/>
    <lineage>
        <taxon>Eukaryota</taxon>
        <taxon>Metazoa</taxon>
        <taxon>Ecdysozoa</taxon>
        <taxon>Arthropoda</taxon>
        <taxon>Hexapoda</taxon>
        <taxon>Insecta</taxon>
        <taxon>Pterygota</taxon>
        <taxon>Neoptera</taxon>
        <taxon>Endopterygota</taxon>
        <taxon>Lepidoptera</taxon>
        <taxon>Glossata</taxon>
        <taxon>Ditrysia</taxon>
        <taxon>Noctuoidea</taxon>
        <taxon>Noctuidae</taxon>
        <taxon>Amphipyrinae</taxon>
        <taxon>Spodoptera</taxon>
    </lineage>
</organism>
<accession>A0A9P0N3K4</accession>
<proteinExistence type="predicted"/>
<dbReference type="Proteomes" id="UP001153321">
    <property type="component" value="Chromosome 22"/>
</dbReference>
<dbReference type="EMBL" id="LR824553">
    <property type="protein sequence ID" value="CAH1641188.1"/>
    <property type="molecule type" value="Genomic_DNA"/>
</dbReference>
<keyword evidence="3" id="KW-1185">Reference proteome</keyword>
<gene>
    <name evidence="2" type="ORF">SPLIT_LOCUS6544</name>
</gene>
<keyword evidence="1" id="KW-0732">Signal</keyword>
<name>A0A9P0N3K4_SPOLI</name>
<sequence length="415" mass="47467">MDLLKYVRVSILILPMVLGQVRKPQSSMIGEEYCQRLTKDPYFEPEMVIGKPWRIYYTWNIKMEDKCLDMMFKNATTSIINRVWNDMNEYVETQPYWDAATLLVTMGRAKHEMLLFADQGAAGRFTGVPNVVRDGNISPARSAVPLLKFHMKLLHAGKYLLMVDCQIAVITLSARTRAMPYRAEIGGVVHKLSLGDGVQENTAQVDNMMKYVNLSLENYTSCDQFVANSTFDPRSVIDIDWKIFYFWTPNLEESYNIKFSLASEVLVDRFRVELDSELKPPVNWNDAILFMETSIDFSALIVKTNVSGIVRLIPSLAFEYPGVPLLIFALKVVKPGYLGFLSCKYRLCYALAPVDKMPNHDYLTEEAQKIGFWSDFGRTHTAIVPPLPTLPPEPFNKDDDDEDENMDMLHDYALL</sequence>